<organism evidence="3">
    <name type="scientific">Neodiprion lecontei</name>
    <name type="common">Redheaded pine sawfly</name>
    <dbReference type="NCBI Taxonomy" id="441921"/>
    <lineage>
        <taxon>Eukaryota</taxon>
        <taxon>Metazoa</taxon>
        <taxon>Ecdysozoa</taxon>
        <taxon>Arthropoda</taxon>
        <taxon>Hexapoda</taxon>
        <taxon>Insecta</taxon>
        <taxon>Pterygota</taxon>
        <taxon>Neoptera</taxon>
        <taxon>Endopterygota</taxon>
        <taxon>Hymenoptera</taxon>
        <taxon>Tenthredinoidea</taxon>
        <taxon>Diprionidae</taxon>
        <taxon>Diprioninae</taxon>
        <taxon>Neodiprion</taxon>
    </lineage>
</organism>
<keyword evidence="1" id="KW-0732">Signal</keyword>
<proteinExistence type="predicted"/>
<dbReference type="KEGG" id="nlo:107225052"/>
<evidence type="ECO:0000313" key="3">
    <source>
        <dbReference type="RefSeq" id="XP_015520846.1"/>
    </source>
</evidence>
<name>A0A6J0C0S9_NEOLC</name>
<evidence type="ECO:0000313" key="2">
    <source>
        <dbReference type="Proteomes" id="UP000829291"/>
    </source>
</evidence>
<feature type="signal peptide" evidence="1">
    <location>
        <begin position="1"/>
        <end position="19"/>
    </location>
</feature>
<dbReference type="AlphaFoldDB" id="A0A6J0C0S9"/>
<dbReference type="RefSeq" id="XP_015520846.1">
    <property type="nucleotide sequence ID" value="XM_015665360.2"/>
</dbReference>
<gene>
    <name evidence="3" type="primary">LOC107225052</name>
</gene>
<sequence>MLWKSGLIITGLLASIACGFPADFKLDDSNVSPIREKRSSWTDDGVSDRCPKVYDFVEDPVLEAEIMKCYRRVQEKLARGENELRNGRYSTTETPDDATTIGVEVTSLK</sequence>
<dbReference type="InParanoid" id="A0A6J0C0S9"/>
<dbReference type="PROSITE" id="PS51257">
    <property type="entry name" value="PROKAR_LIPOPROTEIN"/>
    <property type="match status" value="1"/>
</dbReference>
<protein>
    <submittedName>
        <fullName evidence="3">Uncharacterized protein LOC107225052</fullName>
    </submittedName>
</protein>
<accession>A0A6J0C0S9</accession>
<keyword evidence="2" id="KW-1185">Reference proteome</keyword>
<dbReference type="GeneID" id="107225052"/>
<feature type="chain" id="PRO_5026906296" evidence="1">
    <location>
        <begin position="20"/>
        <end position="109"/>
    </location>
</feature>
<evidence type="ECO:0000256" key="1">
    <source>
        <dbReference type="SAM" id="SignalP"/>
    </source>
</evidence>
<reference evidence="3" key="1">
    <citation type="submission" date="2025-08" db="UniProtKB">
        <authorList>
            <consortium name="RefSeq"/>
        </authorList>
    </citation>
    <scope>IDENTIFICATION</scope>
    <source>
        <tissue evidence="3">Thorax and Abdomen</tissue>
    </source>
</reference>
<dbReference type="Proteomes" id="UP000829291">
    <property type="component" value="Chromosome 3"/>
</dbReference>